<dbReference type="FunCoup" id="A2DMT0">
    <property type="interactions" value="92"/>
</dbReference>
<dbReference type="SMR" id="A2DMT0"/>
<evidence type="ECO:0000259" key="5">
    <source>
        <dbReference type="Pfam" id="PF00251"/>
    </source>
</evidence>
<dbReference type="VEuPathDB" id="TrichDB:TVAGG3_0059220"/>
<dbReference type="InParanoid" id="A2DMT0"/>
<dbReference type="EMBL" id="DS113220">
    <property type="protein sequence ID" value="EAY18301.1"/>
    <property type="molecule type" value="Genomic_DNA"/>
</dbReference>
<dbReference type="GO" id="GO:0005975">
    <property type="term" value="P:carbohydrate metabolic process"/>
    <property type="evidence" value="ECO:0007669"/>
    <property type="project" value="InterPro"/>
</dbReference>
<dbReference type="InterPro" id="IPR018053">
    <property type="entry name" value="Glyco_hydro_32_AS"/>
</dbReference>
<name>A2DMT0_TRIV3</name>
<gene>
    <name evidence="6" type="ORF">TVAG_254130</name>
</gene>
<dbReference type="RefSeq" id="XP_001579287.1">
    <property type="nucleotide sequence ID" value="XM_001579237.1"/>
</dbReference>
<evidence type="ECO:0000256" key="1">
    <source>
        <dbReference type="ARBA" id="ARBA00009902"/>
    </source>
</evidence>
<proteinExistence type="inferred from homology"/>
<dbReference type="InterPro" id="IPR051214">
    <property type="entry name" value="GH32_Enzymes"/>
</dbReference>
<evidence type="ECO:0000313" key="6">
    <source>
        <dbReference type="EMBL" id="EAY18301.1"/>
    </source>
</evidence>
<dbReference type="Proteomes" id="UP000001542">
    <property type="component" value="Unassembled WGS sequence"/>
</dbReference>
<dbReference type="AlphaFoldDB" id="A2DMT0"/>
<dbReference type="VEuPathDB" id="TrichDB:TVAG_254130"/>
<dbReference type="InterPro" id="IPR013148">
    <property type="entry name" value="Glyco_hydro_32_N"/>
</dbReference>
<dbReference type="CDD" id="cd08996">
    <property type="entry name" value="GH32_FFase"/>
    <property type="match status" value="1"/>
</dbReference>
<dbReference type="eggNOG" id="KOG0228">
    <property type="taxonomic scope" value="Eukaryota"/>
</dbReference>
<dbReference type="InterPro" id="IPR001362">
    <property type="entry name" value="Glyco_hydro_32"/>
</dbReference>
<feature type="domain" description="Glycosyl hydrolase family 32 N-terminal" evidence="5">
    <location>
        <begin position="10"/>
        <end position="297"/>
    </location>
</feature>
<dbReference type="Pfam" id="PF00251">
    <property type="entry name" value="Glyco_hydro_32N"/>
    <property type="match status" value="1"/>
</dbReference>
<comment type="similarity">
    <text evidence="1">Belongs to the glycosyl hydrolase 32 family.</text>
</comment>
<dbReference type="Gene3D" id="2.115.10.20">
    <property type="entry name" value="Glycosyl hydrolase domain, family 43"/>
    <property type="match status" value="1"/>
</dbReference>
<dbReference type="SMART" id="SM00640">
    <property type="entry name" value="Glyco_32"/>
    <property type="match status" value="1"/>
</dbReference>
<keyword evidence="4" id="KW-0326">Glycosidase</keyword>
<keyword evidence="3 6" id="KW-0378">Hydrolase</keyword>
<dbReference type="EC" id="3.2.1.26" evidence="2"/>
<dbReference type="SUPFAM" id="SSF75005">
    <property type="entry name" value="Arabinanase/levansucrase/invertase"/>
    <property type="match status" value="1"/>
</dbReference>
<dbReference type="OMA" id="WANDSDS"/>
<evidence type="ECO:0000256" key="2">
    <source>
        <dbReference type="ARBA" id="ARBA00012758"/>
    </source>
</evidence>
<reference evidence="6" key="1">
    <citation type="submission" date="2006-10" db="EMBL/GenBank/DDBJ databases">
        <authorList>
            <person name="Amadeo P."/>
            <person name="Zhao Q."/>
            <person name="Wortman J."/>
            <person name="Fraser-Liggett C."/>
            <person name="Carlton J."/>
        </authorList>
    </citation>
    <scope>NUCLEOTIDE SEQUENCE</scope>
    <source>
        <strain evidence="6">G3</strain>
    </source>
</reference>
<dbReference type="PROSITE" id="PS00609">
    <property type="entry name" value="GLYCOSYL_HYDROL_F32"/>
    <property type="match status" value="1"/>
</dbReference>
<keyword evidence="7" id="KW-1185">Reference proteome</keyword>
<dbReference type="InterPro" id="IPR023296">
    <property type="entry name" value="Glyco_hydro_beta-prop_sf"/>
</dbReference>
<dbReference type="STRING" id="5722.A2DMT0"/>
<evidence type="ECO:0000313" key="7">
    <source>
        <dbReference type="Proteomes" id="UP000001542"/>
    </source>
</evidence>
<sequence>MNFSSRLKFHFEPLKGWMNDPNGLIQFKGEYHAFFQHYPFDTKWGPMHWGHATSKDLIHWEHKPIALYPDQEYENNGGCFSGSAIEFNDKLHIFYTGVGKSNGQSQCHAVMQDENRFIKDPKNPIIKSPPIEYGINDFRDPKVVKIENTFYMVVGTGKDGIGRVLLYKSSNLENWTFLNLLVEGKEYGQCCECPDLIQIDNQFFLMFSQMTGQGIGTLFFHLKYENGTFTVDKKLNQPIIGPDFYAPQTFHDDKGRRIIIGWLYNWKRVPPKEVDYAGAFTIPCELKYKEGKIVVNPIDEISHELKSESKFVEIQENKLIINGKPSVIHEGKIENIKILEDVKTIEVWINNGEFYYSTWLF</sequence>
<evidence type="ECO:0000256" key="3">
    <source>
        <dbReference type="ARBA" id="ARBA00022801"/>
    </source>
</evidence>
<dbReference type="OrthoDB" id="202537at2759"/>
<reference evidence="6" key="2">
    <citation type="journal article" date="2007" name="Science">
        <title>Draft genome sequence of the sexually transmitted pathogen Trichomonas vaginalis.</title>
        <authorList>
            <person name="Carlton J.M."/>
            <person name="Hirt R.P."/>
            <person name="Silva J.C."/>
            <person name="Delcher A.L."/>
            <person name="Schatz M."/>
            <person name="Zhao Q."/>
            <person name="Wortman J.R."/>
            <person name="Bidwell S.L."/>
            <person name="Alsmark U.C.M."/>
            <person name="Besteiro S."/>
            <person name="Sicheritz-Ponten T."/>
            <person name="Noel C.J."/>
            <person name="Dacks J.B."/>
            <person name="Foster P.G."/>
            <person name="Simillion C."/>
            <person name="Van de Peer Y."/>
            <person name="Miranda-Saavedra D."/>
            <person name="Barton G.J."/>
            <person name="Westrop G.D."/>
            <person name="Mueller S."/>
            <person name="Dessi D."/>
            <person name="Fiori P.L."/>
            <person name="Ren Q."/>
            <person name="Paulsen I."/>
            <person name="Zhang H."/>
            <person name="Bastida-Corcuera F.D."/>
            <person name="Simoes-Barbosa A."/>
            <person name="Brown M.T."/>
            <person name="Hayes R.D."/>
            <person name="Mukherjee M."/>
            <person name="Okumura C.Y."/>
            <person name="Schneider R."/>
            <person name="Smith A.J."/>
            <person name="Vanacova S."/>
            <person name="Villalvazo M."/>
            <person name="Haas B.J."/>
            <person name="Pertea M."/>
            <person name="Feldblyum T.V."/>
            <person name="Utterback T.R."/>
            <person name="Shu C.L."/>
            <person name="Osoegawa K."/>
            <person name="de Jong P.J."/>
            <person name="Hrdy I."/>
            <person name="Horvathova L."/>
            <person name="Zubacova Z."/>
            <person name="Dolezal P."/>
            <person name="Malik S.B."/>
            <person name="Logsdon J.M. Jr."/>
            <person name="Henze K."/>
            <person name="Gupta A."/>
            <person name="Wang C.C."/>
            <person name="Dunne R.L."/>
            <person name="Upcroft J.A."/>
            <person name="Upcroft P."/>
            <person name="White O."/>
            <person name="Salzberg S.L."/>
            <person name="Tang P."/>
            <person name="Chiu C.-H."/>
            <person name="Lee Y.-S."/>
            <person name="Embley T.M."/>
            <person name="Coombs G.H."/>
            <person name="Mottram J.C."/>
            <person name="Tachezy J."/>
            <person name="Fraser-Liggett C.M."/>
            <person name="Johnson P.J."/>
        </authorList>
    </citation>
    <scope>NUCLEOTIDE SEQUENCE [LARGE SCALE GENOMIC DNA]</scope>
    <source>
        <strain evidence="6">G3</strain>
    </source>
</reference>
<dbReference type="PANTHER" id="PTHR43101:SF1">
    <property type="entry name" value="BETA-FRUCTOSIDASE"/>
    <property type="match status" value="1"/>
</dbReference>
<accession>A2DMT0</accession>
<dbReference type="GO" id="GO:0004575">
    <property type="term" value="F:sucrose alpha-glucosidase activity"/>
    <property type="evidence" value="ECO:0000314"/>
    <property type="project" value="CACAO"/>
</dbReference>
<organism evidence="6 7">
    <name type="scientific">Trichomonas vaginalis (strain ATCC PRA-98 / G3)</name>
    <dbReference type="NCBI Taxonomy" id="412133"/>
    <lineage>
        <taxon>Eukaryota</taxon>
        <taxon>Metamonada</taxon>
        <taxon>Parabasalia</taxon>
        <taxon>Trichomonadida</taxon>
        <taxon>Trichomonadidae</taxon>
        <taxon>Trichomonas</taxon>
    </lineage>
</organism>
<evidence type="ECO:0000256" key="4">
    <source>
        <dbReference type="ARBA" id="ARBA00023295"/>
    </source>
</evidence>
<dbReference type="PANTHER" id="PTHR43101">
    <property type="entry name" value="BETA-FRUCTOSIDASE"/>
    <property type="match status" value="1"/>
</dbReference>
<dbReference type="KEGG" id="tva:5463807"/>
<protein>
    <recommendedName>
        <fullName evidence="2">beta-fructofuranosidase</fullName>
        <ecNumber evidence="2">3.2.1.26</ecNumber>
    </recommendedName>
</protein>